<evidence type="ECO:0000256" key="9">
    <source>
        <dbReference type="ARBA" id="ARBA00025611"/>
    </source>
</evidence>
<dbReference type="InterPro" id="IPR041931">
    <property type="entry name" value="DNA_pol3_alpha_thumb_dom"/>
</dbReference>
<keyword evidence="5" id="KW-0808">Transferase</keyword>
<dbReference type="InterPro" id="IPR011708">
    <property type="entry name" value="DNA_pol3_alpha_NTPase_dom"/>
</dbReference>
<evidence type="ECO:0000256" key="10">
    <source>
        <dbReference type="ARBA" id="ARBA00049244"/>
    </source>
</evidence>
<evidence type="ECO:0000256" key="8">
    <source>
        <dbReference type="ARBA" id="ARBA00022932"/>
    </source>
</evidence>
<dbReference type="InterPro" id="IPR040982">
    <property type="entry name" value="DNA_pol3_finger"/>
</dbReference>
<dbReference type="InterPro" id="IPR003141">
    <property type="entry name" value="Pol/His_phosphatase_N"/>
</dbReference>
<dbReference type="EC" id="2.7.7.7" evidence="3"/>
<dbReference type="PANTHER" id="PTHR32294">
    <property type="entry name" value="DNA POLYMERASE III SUBUNIT ALPHA"/>
    <property type="match status" value="1"/>
</dbReference>
<dbReference type="SUPFAM" id="SSF89550">
    <property type="entry name" value="PHP domain-like"/>
    <property type="match status" value="1"/>
</dbReference>
<dbReference type="NCBIfam" id="TIGR00594">
    <property type="entry name" value="polc"/>
    <property type="match status" value="1"/>
</dbReference>
<evidence type="ECO:0000256" key="7">
    <source>
        <dbReference type="ARBA" id="ARBA00022705"/>
    </source>
</evidence>
<evidence type="ECO:0000313" key="12">
    <source>
        <dbReference type="EMBL" id="GIN58851.1"/>
    </source>
</evidence>
<dbReference type="Pfam" id="PF02811">
    <property type="entry name" value="PHP"/>
    <property type="match status" value="1"/>
</dbReference>
<comment type="function">
    <text evidence="9">DNA polymerase III is a complex, multichain enzyme responsible for most of the replicative synthesis in bacteria. This DNA polymerase also exhibits 3' to 5' exonuclease activity. The alpha chain is the DNA polymerase.</text>
</comment>
<dbReference type="Proteomes" id="UP000679950">
    <property type="component" value="Unassembled WGS sequence"/>
</dbReference>
<dbReference type="Pfam" id="PF14579">
    <property type="entry name" value="HHH_6"/>
    <property type="match status" value="1"/>
</dbReference>
<evidence type="ECO:0000256" key="6">
    <source>
        <dbReference type="ARBA" id="ARBA00022695"/>
    </source>
</evidence>
<keyword evidence="8" id="KW-0239">DNA-directed DNA polymerase</keyword>
<accession>A0ABQ4KLQ3</accession>
<comment type="catalytic activity">
    <reaction evidence="10">
        <text>DNA(n) + a 2'-deoxyribonucleoside 5'-triphosphate = DNA(n+1) + diphosphate</text>
        <dbReference type="Rhea" id="RHEA:22508"/>
        <dbReference type="Rhea" id="RHEA-COMP:17339"/>
        <dbReference type="Rhea" id="RHEA-COMP:17340"/>
        <dbReference type="ChEBI" id="CHEBI:33019"/>
        <dbReference type="ChEBI" id="CHEBI:61560"/>
        <dbReference type="ChEBI" id="CHEBI:173112"/>
        <dbReference type="EC" id="2.7.7.7"/>
    </reaction>
</comment>
<organism evidence="12 13">
    <name type="scientific">Lederbergia ruris</name>
    <dbReference type="NCBI Taxonomy" id="217495"/>
    <lineage>
        <taxon>Bacteria</taxon>
        <taxon>Bacillati</taxon>
        <taxon>Bacillota</taxon>
        <taxon>Bacilli</taxon>
        <taxon>Bacillales</taxon>
        <taxon>Bacillaceae</taxon>
        <taxon>Lederbergia</taxon>
    </lineage>
</organism>
<dbReference type="InterPro" id="IPR004013">
    <property type="entry name" value="PHP_dom"/>
</dbReference>
<comment type="similarity">
    <text evidence="2">Belongs to the DNA polymerase type-C family. DnaE subfamily.</text>
</comment>
<evidence type="ECO:0000313" key="13">
    <source>
        <dbReference type="Proteomes" id="UP000679950"/>
    </source>
</evidence>
<comment type="caution">
    <text evidence="12">The sequence shown here is derived from an EMBL/GenBank/DDBJ whole genome shotgun (WGS) entry which is preliminary data.</text>
</comment>
<evidence type="ECO:0000256" key="1">
    <source>
        <dbReference type="ARBA" id="ARBA00004496"/>
    </source>
</evidence>
<dbReference type="RefSeq" id="WP_212966937.1">
    <property type="nucleotide sequence ID" value="NZ_BORB01000031.1"/>
</dbReference>
<feature type="domain" description="Polymerase/histidinol phosphatase N-terminal" evidence="11">
    <location>
        <begin position="4"/>
        <end position="71"/>
    </location>
</feature>
<dbReference type="InterPro" id="IPR004365">
    <property type="entry name" value="NA-bd_OB_tRNA"/>
</dbReference>
<dbReference type="EMBL" id="BORB01000031">
    <property type="protein sequence ID" value="GIN58851.1"/>
    <property type="molecule type" value="Genomic_DNA"/>
</dbReference>
<evidence type="ECO:0000256" key="2">
    <source>
        <dbReference type="ARBA" id="ARBA00009496"/>
    </source>
</evidence>
<reference evidence="12 13" key="1">
    <citation type="submission" date="2021-03" db="EMBL/GenBank/DDBJ databases">
        <title>Antimicrobial resistance genes in bacteria isolated from Japanese honey, and their potential for conferring macrolide and lincosamide resistance in the American foulbrood pathogen Paenibacillus larvae.</title>
        <authorList>
            <person name="Okamoto M."/>
            <person name="Kumagai M."/>
            <person name="Kanamori H."/>
            <person name="Takamatsu D."/>
        </authorList>
    </citation>
    <scope>NUCLEOTIDE SEQUENCE [LARGE SCALE GENOMIC DNA]</scope>
    <source>
        <strain evidence="12 13">J8TS2</strain>
    </source>
</reference>
<dbReference type="InterPro" id="IPR029460">
    <property type="entry name" value="DNAPol_HHH"/>
</dbReference>
<sequence length="1117" mass="126414">MSFAHLQISTSYSLLSSTISISALVEKAKRLEYTALALTDCNVLYGVLPFYKACVKAGIKPIIGMTAMYKKEENGPVYPLILLAQNHKGYKNLLKISTIIKTGGGESILWEELLSYTHGLIALSPGKKGEIEQLLLHSHEKEAADVANEYKEVFGNNQFYLAVQNHHEAVETELRQKLVSIATQLNIPIVATNDVQYLEPEEAFAQECLLAIRDGVQITLPEKKIKKEYYFKSKQEMQELFTDLQEAIDNIGQIVEACNVMVETSQELLPKYPLPEGENSANYLKRLCEFGLKQRLVSPDKQYDERLDYELSTIQRMGFNDYFLIVWDFMKYAREHGILTGPGRGSAAGSLVAYLLGITDVDPIKHQLLFERFLNPERVSMPDIDIDFPDHRRDEVIEYVMEKYGRNHVAQIITFGTFAAKAAMRDTARVFGLTSSELEELSKLIPSRLGISLKQALQESEGLQKFVQQTERNRLLFETALILEGLPRHTSTHAAGVIISEQPLTELIPLQGAETGTYLTQFPMGDLEEIGLLKMDFLGLRNLTLLEQIIRSVEKNTGKKLAVNQIPFTDKKTFALLQKGETSGIFQLESDGMRKVLRELKPTEFEDIVAVNALFRPGPMDNIPEYIACKHGKKQVHYPHPDLRPTLELTYGVIVYQEQIMQIAATMAGFSLGEADLLRRAVSKKKKADLDHERMHFVQGAMQKGHNEQTANQIYDLIVRFANYGFNRSHAVAYSYIAWQLAYLKAHYPKEFMAALLTSVVGNDQKIAKYIHEAKQLGIKILPPSINASQYPFIANAEGIRFSLGAIKGIGVAALREITLHRKGGSYRDLFDFCMRVSPKAVNRKVLEALVYAGALDEFGYDRGTLLATLDVALEHAELMRPSAGTDLFAGDEAFRIQPKYVEVEPLEMAEKLFHEKYYLGLYISDHPTSIYQKQFTAAQVTPLLQMHPRLRNVSAGVYITNVKKIRTKKGDLMAFVKMSDPSGELEGVIFPDAFRKFGELCQEGEVVLVTGHSEQRENHVQLIIQQLQDPKNLKHELDGQKRTNLYIRIPKDLHQREILYKLRAVLQKYPGETTVVLHYEKTRKTIKLGKTDQIEPSASCLFELEQLLRKENIVLK</sequence>
<dbReference type="Gene3D" id="1.10.150.870">
    <property type="match status" value="1"/>
</dbReference>
<name>A0ABQ4KLQ3_9BACI</name>
<dbReference type="CDD" id="cd04485">
    <property type="entry name" value="DnaE_OBF"/>
    <property type="match status" value="1"/>
</dbReference>
<dbReference type="SMART" id="SM00481">
    <property type="entry name" value="POLIIIAc"/>
    <property type="match status" value="1"/>
</dbReference>
<evidence type="ECO:0000256" key="3">
    <source>
        <dbReference type="ARBA" id="ARBA00012417"/>
    </source>
</evidence>
<comment type="subcellular location">
    <subcellularLocation>
        <location evidence="1">Cytoplasm</location>
    </subcellularLocation>
</comment>
<dbReference type="Gene3D" id="1.10.10.1600">
    <property type="entry name" value="Bacterial DNA polymerase III alpha subunit, thumb domain"/>
    <property type="match status" value="1"/>
</dbReference>
<protein>
    <recommendedName>
        <fullName evidence="4">DNA polymerase III subunit alpha</fullName>
        <ecNumber evidence="3">2.7.7.7</ecNumber>
    </recommendedName>
</protein>
<keyword evidence="6" id="KW-0548">Nucleotidyltransferase</keyword>
<dbReference type="PANTHER" id="PTHR32294:SF0">
    <property type="entry name" value="DNA POLYMERASE III SUBUNIT ALPHA"/>
    <property type="match status" value="1"/>
</dbReference>
<dbReference type="InterPro" id="IPR016195">
    <property type="entry name" value="Pol/histidinol_Pase-like"/>
</dbReference>
<gene>
    <name evidence="12" type="primary">dnaE</name>
    <name evidence="12" type="ORF">J8TS2_31700</name>
</gene>
<dbReference type="Pfam" id="PF01336">
    <property type="entry name" value="tRNA_anti-codon"/>
    <property type="match status" value="1"/>
</dbReference>
<evidence type="ECO:0000256" key="4">
    <source>
        <dbReference type="ARBA" id="ARBA00019114"/>
    </source>
</evidence>
<dbReference type="NCBIfam" id="NF004226">
    <property type="entry name" value="PRK05673.1"/>
    <property type="match status" value="1"/>
</dbReference>
<keyword evidence="7" id="KW-0235">DNA replication</keyword>
<dbReference type="InterPro" id="IPR004805">
    <property type="entry name" value="DnaE2/DnaE/PolC"/>
</dbReference>
<dbReference type="Pfam" id="PF17657">
    <property type="entry name" value="DNA_pol3_finger"/>
    <property type="match status" value="1"/>
</dbReference>
<evidence type="ECO:0000259" key="11">
    <source>
        <dbReference type="SMART" id="SM00481"/>
    </source>
</evidence>
<dbReference type="Gene3D" id="3.20.20.140">
    <property type="entry name" value="Metal-dependent hydrolases"/>
    <property type="match status" value="1"/>
</dbReference>
<keyword evidence="13" id="KW-1185">Reference proteome</keyword>
<proteinExistence type="inferred from homology"/>
<dbReference type="Pfam" id="PF07733">
    <property type="entry name" value="DNA_pol3_alpha"/>
    <property type="match status" value="1"/>
</dbReference>
<evidence type="ECO:0000256" key="5">
    <source>
        <dbReference type="ARBA" id="ARBA00022679"/>
    </source>
</evidence>